<dbReference type="InterPro" id="IPR036390">
    <property type="entry name" value="WH_DNA-bd_sf"/>
</dbReference>
<proteinExistence type="inferred from homology"/>
<dbReference type="GO" id="GO:0006270">
    <property type="term" value="P:DNA replication initiation"/>
    <property type="evidence" value="ECO:0007669"/>
    <property type="project" value="InterPro"/>
</dbReference>
<dbReference type="OrthoDB" id="7060771at2"/>
<dbReference type="EMBL" id="UGQE01000007">
    <property type="protein sequence ID" value="STZ14970.1"/>
    <property type="molecule type" value="Genomic_DNA"/>
</dbReference>
<dbReference type="STRING" id="34060.B0181_04505"/>
<dbReference type="Gene3D" id="1.10.10.10">
    <property type="entry name" value="Winged helix-like DNA-binding domain superfamily/Winged helix DNA-binding domain"/>
    <property type="match status" value="2"/>
</dbReference>
<reference evidence="4 6" key="1">
    <citation type="submission" date="2017-02" db="EMBL/GenBank/DDBJ databases">
        <title>Draft genome sequence of Moraxella caviae CCUG 355 type strain.</title>
        <authorList>
            <person name="Engstrom-Jakobsson H."/>
            <person name="Salva-Serra F."/>
            <person name="Thorell K."/>
            <person name="Gonzales-Siles L."/>
            <person name="Karlsson R."/>
            <person name="Boulund F."/>
            <person name="Engstrand L."/>
            <person name="Moore E."/>
        </authorList>
    </citation>
    <scope>NUCLEOTIDE SEQUENCE [LARGE SCALE GENOMIC DNA]</scope>
    <source>
        <strain evidence="4 6">CCUG 355</strain>
    </source>
</reference>
<accession>A0A1T0A4N7</accession>
<dbReference type="RefSeq" id="WP_078276294.1">
    <property type="nucleotide sequence ID" value="NZ_MUXU01000028.1"/>
</dbReference>
<dbReference type="Pfam" id="PF21205">
    <property type="entry name" value="Rep3_C"/>
    <property type="match status" value="1"/>
</dbReference>
<evidence type="ECO:0000313" key="5">
    <source>
        <dbReference type="EMBL" id="STZ14970.1"/>
    </source>
</evidence>
<evidence type="ECO:0000313" key="4">
    <source>
        <dbReference type="EMBL" id="OOR90733.1"/>
    </source>
</evidence>
<gene>
    <name evidence="4" type="ORF">B0181_04505</name>
    <name evidence="5" type="ORF">NCTC10293_02577</name>
</gene>
<feature type="domain" description="Initiator Rep protein WH1" evidence="3">
    <location>
        <begin position="19"/>
        <end position="184"/>
    </location>
</feature>
<dbReference type="SUPFAM" id="SSF46785">
    <property type="entry name" value="Winged helix' DNA-binding domain"/>
    <property type="match status" value="2"/>
</dbReference>
<evidence type="ECO:0000313" key="6">
    <source>
        <dbReference type="Proteomes" id="UP000190435"/>
    </source>
</evidence>
<dbReference type="Proteomes" id="UP000190435">
    <property type="component" value="Unassembled WGS sequence"/>
</dbReference>
<name>A0A1T0A4N7_9GAMM</name>
<comment type="similarity">
    <text evidence="1">Belongs to the initiator RepB protein family.</text>
</comment>
<sequence length="439" mass="51083">MSEFVQNASFYVEGKEIEIFKSNALIEGAFDLSPAEHDLMTLAVNKLFSQGVGGKQVFISAKEFAVANKIHEKYAYEVLRETAKKLHSRKLKVQIYEDDLKKLAGEQDFYSIARPKGSHRKAIMETYWVQAVVYQENSGFIYLMLSDVVAYLIQKTGEAYTKYPYEKTIKLNSFHTKKGYELCCKWANSKPPHGKKYPQVTMVVDEWKDFFGCTNKYKAVNDFKRYVLMPVIKEINQQGEFELTLEQEKIGKIITHFTLIINDKRTKASKIDKMISDSRDPNTLDILHGLTDKELVIVRQKVADYIAHLESKGEPVNDFHRKNIENKAIAERWGLDEYYEQLQKAENERLARKEQAERERQEELAKKAERERQESENKAFIAYFESLPQGEQNRIIGEVGEMIRQSYPVYQSIFEKNKTESNAHKNQMLRSLFKQVMGV</sequence>
<dbReference type="Proteomes" id="UP000255279">
    <property type="component" value="Unassembled WGS sequence"/>
</dbReference>
<evidence type="ECO:0000259" key="3">
    <source>
        <dbReference type="Pfam" id="PF01051"/>
    </source>
</evidence>
<dbReference type="Pfam" id="PF01051">
    <property type="entry name" value="Rep3_N"/>
    <property type="match status" value="1"/>
</dbReference>
<dbReference type="InterPro" id="IPR000525">
    <property type="entry name" value="Initiator_Rep_WH1"/>
</dbReference>
<organism evidence="4 6">
    <name type="scientific">Moraxella caviae</name>
    <dbReference type="NCBI Taxonomy" id="34060"/>
    <lineage>
        <taxon>Bacteria</taxon>
        <taxon>Pseudomonadati</taxon>
        <taxon>Pseudomonadota</taxon>
        <taxon>Gammaproteobacteria</taxon>
        <taxon>Moraxellales</taxon>
        <taxon>Moraxellaceae</taxon>
        <taxon>Moraxella</taxon>
    </lineage>
</organism>
<dbReference type="EMBL" id="MUXU01000028">
    <property type="protein sequence ID" value="OOR90733.1"/>
    <property type="molecule type" value="Genomic_DNA"/>
</dbReference>
<keyword evidence="6" id="KW-1185">Reference proteome</keyword>
<protein>
    <submittedName>
        <fullName evidence="5">Replication protein</fullName>
    </submittedName>
</protein>
<evidence type="ECO:0000256" key="1">
    <source>
        <dbReference type="ARBA" id="ARBA00038283"/>
    </source>
</evidence>
<dbReference type="GO" id="GO:0003887">
    <property type="term" value="F:DNA-directed DNA polymerase activity"/>
    <property type="evidence" value="ECO:0007669"/>
    <property type="project" value="InterPro"/>
</dbReference>
<reference evidence="5 7" key="2">
    <citation type="submission" date="2018-06" db="EMBL/GenBank/DDBJ databases">
        <authorList>
            <consortium name="Pathogen Informatics"/>
            <person name="Doyle S."/>
        </authorList>
    </citation>
    <scope>NUCLEOTIDE SEQUENCE [LARGE SCALE GENOMIC DNA]</scope>
    <source>
        <strain evidence="5 7">NCTC10293</strain>
    </source>
</reference>
<dbReference type="AlphaFoldDB" id="A0A1T0A4N7"/>
<feature type="region of interest" description="Disordered" evidence="2">
    <location>
        <begin position="350"/>
        <end position="371"/>
    </location>
</feature>
<evidence type="ECO:0000256" key="2">
    <source>
        <dbReference type="SAM" id="MobiDB-lite"/>
    </source>
</evidence>
<dbReference type="InterPro" id="IPR036388">
    <property type="entry name" value="WH-like_DNA-bd_sf"/>
</dbReference>
<evidence type="ECO:0000313" key="7">
    <source>
        <dbReference type="Proteomes" id="UP000255279"/>
    </source>
</evidence>